<dbReference type="CDD" id="cd06170">
    <property type="entry name" value="LuxR_C_like"/>
    <property type="match status" value="1"/>
</dbReference>
<dbReference type="InterPro" id="IPR036388">
    <property type="entry name" value="WH-like_DNA-bd_sf"/>
</dbReference>
<dbReference type="RefSeq" id="WP_341376240.1">
    <property type="nucleotide sequence ID" value="NZ_JBBUTF010000024.1"/>
</dbReference>
<dbReference type="SMART" id="SM00421">
    <property type="entry name" value="HTH_LUXR"/>
    <property type="match status" value="1"/>
</dbReference>
<gene>
    <name evidence="6" type="ORF">AACH11_21055</name>
</gene>
<comment type="caution">
    <text evidence="6">The sequence shown here is derived from an EMBL/GenBank/DDBJ whole genome shotgun (WGS) entry which is preliminary data.</text>
</comment>
<dbReference type="PROSITE" id="PS50043">
    <property type="entry name" value="HTH_LUXR_2"/>
    <property type="match status" value="1"/>
</dbReference>
<evidence type="ECO:0000313" key="7">
    <source>
        <dbReference type="Proteomes" id="UP001368500"/>
    </source>
</evidence>
<organism evidence="6 7">
    <name type="scientific">Pseudaquabacterium rugosum</name>
    <dbReference type="NCBI Taxonomy" id="2984194"/>
    <lineage>
        <taxon>Bacteria</taxon>
        <taxon>Pseudomonadati</taxon>
        <taxon>Pseudomonadota</taxon>
        <taxon>Betaproteobacteria</taxon>
        <taxon>Burkholderiales</taxon>
        <taxon>Sphaerotilaceae</taxon>
        <taxon>Pseudaquabacterium</taxon>
    </lineage>
</organism>
<keyword evidence="1" id="KW-0805">Transcription regulation</keyword>
<accession>A0ABU9BFI2</accession>
<dbReference type="InterPro" id="IPR000792">
    <property type="entry name" value="Tscrpt_reg_LuxR_C"/>
</dbReference>
<name>A0ABU9BFI2_9BURK</name>
<reference evidence="6 7" key="1">
    <citation type="submission" date="2024-04" db="EMBL/GenBank/DDBJ databases">
        <title>Novel species of the genus Ideonella isolated from streams.</title>
        <authorList>
            <person name="Lu H."/>
        </authorList>
    </citation>
    <scope>NUCLEOTIDE SEQUENCE [LARGE SCALE GENOMIC DNA]</scope>
    <source>
        <strain evidence="6 7">BYS139W</strain>
    </source>
</reference>
<evidence type="ECO:0000259" key="5">
    <source>
        <dbReference type="PROSITE" id="PS50043"/>
    </source>
</evidence>
<proteinExistence type="predicted"/>
<evidence type="ECO:0000256" key="1">
    <source>
        <dbReference type="ARBA" id="ARBA00023015"/>
    </source>
</evidence>
<dbReference type="Pfam" id="PF00196">
    <property type="entry name" value="GerE"/>
    <property type="match status" value="1"/>
</dbReference>
<dbReference type="Proteomes" id="UP001368500">
    <property type="component" value="Unassembled WGS sequence"/>
</dbReference>
<keyword evidence="3" id="KW-0804">Transcription</keyword>
<evidence type="ECO:0000256" key="2">
    <source>
        <dbReference type="ARBA" id="ARBA00023125"/>
    </source>
</evidence>
<keyword evidence="2" id="KW-0238">DNA-binding</keyword>
<sequence length="342" mass="36673">MSPSTAPTALTSPGLDGPQLAAWSALVLQLHRGSRQWGARQFQQRTAELIQELLPHDGLWCGGGLAEAPDAARSPTSKPTPTPPPTLTAPTPTPGQGRWQALMQAGAWPCPPPTDAAAGHVAETTPDVPATAQATQARPAHAPQVQAVLQDPADATVWVLALRREAGRPDFTAADAAALAFILPHLVDSWRECALAELSRPAGRTPTIGHAVAAADGLLRVSDARFLTLLRLEWPYAERHRLPEVWLPPAEPTWIGRRVVAELQPHPDGGIQVRLRPRSVVDTLTPRRREIVQRYAAGETGPQIARALGLSESTVNNHLGAIFKQLGVQTKLQLRALVDGPR</sequence>
<keyword evidence="7" id="KW-1185">Reference proteome</keyword>
<feature type="compositionally biased region" description="Pro residues" evidence="4">
    <location>
        <begin position="78"/>
        <end position="93"/>
    </location>
</feature>
<evidence type="ECO:0000256" key="4">
    <source>
        <dbReference type="SAM" id="MobiDB-lite"/>
    </source>
</evidence>
<feature type="region of interest" description="Disordered" evidence="4">
    <location>
        <begin position="64"/>
        <end position="97"/>
    </location>
</feature>
<feature type="domain" description="HTH luxR-type" evidence="5">
    <location>
        <begin position="277"/>
        <end position="342"/>
    </location>
</feature>
<dbReference type="SUPFAM" id="SSF46894">
    <property type="entry name" value="C-terminal effector domain of the bipartite response regulators"/>
    <property type="match status" value="1"/>
</dbReference>
<dbReference type="Gene3D" id="1.10.10.10">
    <property type="entry name" value="Winged helix-like DNA-binding domain superfamily/Winged helix DNA-binding domain"/>
    <property type="match status" value="1"/>
</dbReference>
<dbReference type="PRINTS" id="PR00038">
    <property type="entry name" value="HTHLUXR"/>
</dbReference>
<protein>
    <submittedName>
        <fullName evidence="6">LuxR C-terminal-related transcriptional regulator</fullName>
    </submittedName>
</protein>
<dbReference type="PANTHER" id="PTHR44688:SF16">
    <property type="entry name" value="DNA-BINDING TRANSCRIPTIONAL ACTIVATOR DEVR_DOSR"/>
    <property type="match status" value="1"/>
</dbReference>
<evidence type="ECO:0000256" key="3">
    <source>
        <dbReference type="ARBA" id="ARBA00023163"/>
    </source>
</evidence>
<evidence type="ECO:0000313" key="6">
    <source>
        <dbReference type="EMBL" id="MEK8028456.1"/>
    </source>
</evidence>
<dbReference type="InterPro" id="IPR016032">
    <property type="entry name" value="Sig_transdc_resp-reg_C-effctor"/>
</dbReference>
<dbReference type="EMBL" id="JBBUTF010000024">
    <property type="protein sequence ID" value="MEK8028456.1"/>
    <property type="molecule type" value="Genomic_DNA"/>
</dbReference>
<dbReference type="PANTHER" id="PTHR44688">
    <property type="entry name" value="DNA-BINDING TRANSCRIPTIONAL ACTIVATOR DEVR_DOSR"/>
    <property type="match status" value="1"/>
</dbReference>